<protein>
    <submittedName>
        <fullName evidence="2">Uncharacterized protein</fullName>
    </submittedName>
</protein>
<keyword evidence="1" id="KW-0812">Transmembrane</keyword>
<accession>A0A918Q538</accession>
<dbReference type="AlphaFoldDB" id="A0A918Q538"/>
<evidence type="ECO:0000256" key="1">
    <source>
        <dbReference type="SAM" id="Phobius"/>
    </source>
</evidence>
<reference evidence="2" key="1">
    <citation type="journal article" date="2014" name="Int. J. Syst. Evol. Microbiol.">
        <title>Complete genome sequence of Corynebacterium casei LMG S-19264T (=DSM 44701T), isolated from a smear-ripened cheese.</title>
        <authorList>
            <consortium name="US DOE Joint Genome Institute (JGI-PGF)"/>
            <person name="Walter F."/>
            <person name="Albersmeier A."/>
            <person name="Kalinowski J."/>
            <person name="Ruckert C."/>
        </authorList>
    </citation>
    <scope>NUCLEOTIDE SEQUENCE</scope>
    <source>
        <strain evidence="2">JCM 4815</strain>
    </source>
</reference>
<reference evidence="2" key="2">
    <citation type="submission" date="2020-09" db="EMBL/GenBank/DDBJ databases">
        <authorList>
            <person name="Sun Q."/>
            <person name="Ohkuma M."/>
        </authorList>
    </citation>
    <scope>NUCLEOTIDE SEQUENCE</scope>
    <source>
        <strain evidence="2">JCM 4815</strain>
    </source>
</reference>
<comment type="caution">
    <text evidence="2">The sequence shown here is derived from an EMBL/GenBank/DDBJ whole genome shotgun (WGS) entry which is preliminary data.</text>
</comment>
<evidence type="ECO:0000313" key="3">
    <source>
        <dbReference type="Proteomes" id="UP000622166"/>
    </source>
</evidence>
<feature type="transmembrane region" description="Helical" evidence="1">
    <location>
        <begin position="6"/>
        <end position="28"/>
    </location>
</feature>
<keyword evidence="1" id="KW-0472">Membrane</keyword>
<proteinExistence type="predicted"/>
<gene>
    <name evidence="2" type="ORF">GCM10010365_61380</name>
</gene>
<feature type="transmembrane region" description="Helical" evidence="1">
    <location>
        <begin position="110"/>
        <end position="131"/>
    </location>
</feature>
<evidence type="ECO:0000313" key="2">
    <source>
        <dbReference type="EMBL" id="GGZ32330.1"/>
    </source>
</evidence>
<dbReference type="Proteomes" id="UP000622166">
    <property type="component" value="Unassembled WGS sequence"/>
</dbReference>
<sequence>MVMPLMGALALISLATAAAGIVVVVLMLNVPPLSPSRLCSVLLLTLGSSAAAVYCYGWFSVTMGGPFPELCGNRSVSGADLASIKQEYWPLRSACVYSDGATMEHIPMSINMLVCVLAALAIVAACAGAILHRRARSSSSAFS</sequence>
<keyword evidence="1" id="KW-1133">Transmembrane helix</keyword>
<feature type="transmembrane region" description="Helical" evidence="1">
    <location>
        <begin position="40"/>
        <end position="59"/>
    </location>
</feature>
<keyword evidence="3" id="KW-1185">Reference proteome</keyword>
<organism evidence="2 3">
    <name type="scientific">Streptomyces poonensis</name>
    <dbReference type="NCBI Taxonomy" id="68255"/>
    <lineage>
        <taxon>Bacteria</taxon>
        <taxon>Bacillati</taxon>
        <taxon>Actinomycetota</taxon>
        <taxon>Actinomycetes</taxon>
        <taxon>Kitasatosporales</taxon>
        <taxon>Streptomycetaceae</taxon>
        <taxon>Streptomyces</taxon>
    </lineage>
</organism>
<name>A0A918Q538_9ACTN</name>
<dbReference type="EMBL" id="BMVW01000016">
    <property type="protein sequence ID" value="GGZ32330.1"/>
    <property type="molecule type" value="Genomic_DNA"/>
</dbReference>